<dbReference type="SUPFAM" id="SSF46785">
    <property type="entry name" value="Winged helix' DNA-binding domain"/>
    <property type="match status" value="1"/>
</dbReference>
<dbReference type="InterPro" id="IPR036390">
    <property type="entry name" value="WH_DNA-bd_sf"/>
</dbReference>
<name>A0A1H6Y511_9EURY</name>
<keyword evidence="3" id="KW-1185">Reference proteome</keyword>
<evidence type="ECO:0000313" key="3">
    <source>
        <dbReference type="Proteomes" id="UP000198888"/>
    </source>
</evidence>
<sequence length="97" mass="11209">MYELSGFQRDLLYCVAALNEPNGQEIGRELAEYSSTEVNHGRLYPNLTDLVEEGLLRKEEKDGRTNLYELTPLGIEVIEERQQWESDKLQESGIDFD</sequence>
<dbReference type="GeneID" id="35002225"/>
<evidence type="ECO:0000259" key="1">
    <source>
        <dbReference type="Pfam" id="PF03551"/>
    </source>
</evidence>
<accession>A0A2H4Q1D9</accession>
<evidence type="ECO:0000313" key="2">
    <source>
        <dbReference type="EMBL" id="SEJ35536.1"/>
    </source>
</evidence>
<dbReference type="InterPro" id="IPR036388">
    <property type="entry name" value="WH-like_DNA-bd_sf"/>
</dbReference>
<accession>A0A1H6Y511</accession>
<proteinExistence type="predicted"/>
<dbReference type="Proteomes" id="UP000198888">
    <property type="component" value="Unassembled WGS sequence"/>
</dbReference>
<dbReference type="Gene3D" id="1.10.10.10">
    <property type="entry name" value="Winged helix-like DNA-binding domain superfamily/Winged helix DNA-binding domain"/>
    <property type="match status" value="1"/>
</dbReference>
<dbReference type="EMBL" id="FNYR01000055">
    <property type="protein sequence ID" value="SEJ35536.1"/>
    <property type="molecule type" value="Genomic_DNA"/>
</dbReference>
<dbReference type="KEGG" id="hae:halTADL_1420"/>
<dbReference type="InterPro" id="IPR005149">
    <property type="entry name" value="Tscrpt_reg_PadR_N"/>
</dbReference>
<gene>
    <name evidence="2" type="ORF">SAMN05444271_1554</name>
</gene>
<dbReference type="Pfam" id="PF03551">
    <property type="entry name" value="PadR"/>
    <property type="match status" value="1"/>
</dbReference>
<dbReference type="AlphaFoldDB" id="A0A1H6Y511"/>
<feature type="domain" description="Transcription regulator PadR N-terminal" evidence="1">
    <location>
        <begin position="17"/>
        <end position="79"/>
    </location>
</feature>
<protein>
    <submittedName>
        <fullName evidence="2">Transcriptional regulator PadR-like family protein</fullName>
    </submittedName>
</protein>
<dbReference type="RefSeq" id="WP_089673913.1">
    <property type="nucleotide sequence ID" value="NZ_CP024845.1"/>
</dbReference>
<reference evidence="2 3" key="1">
    <citation type="submission" date="2016-10" db="EMBL/GenBank/DDBJ databases">
        <authorList>
            <person name="de Groot N.N."/>
        </authorList>
    </citation>
    <scope>NUCLEOTIDE SEQUENCE [LARGE SCALE GENOMIC DNA]</scope>
    <source>
        <strain evidence="2 3">DSM 22187</strain>
    </source>
</reference>
<organism evidence="2 3">
    <name type="scientific">Halohasta litchfieldiae</name>
    <dbReference type="NCBI Taxonomy" id="1073996"/>
    <lineage>
        <taxon>Archaea</taxon>
        <taxon>Methanobacteriati</taxon>
        <taxon>Methanobacteriota</taxon>
        <taxon>Stenosarchaea group</taxon>
        <taxon>Halobacteria</taxon>
        <taxon>Halobacteriales</taxon>
        <taxon>Haloferacaceae</taxon>
        <taxon>Halohasta</taxon>
    </lineage>
</organism>